<dbReference type="Proteomes" id="UP000472260">
    <property type="component" value="Unassembled WGS sequence"/>
</dbReference>
<sequence>AMATKRQNGDPLESATTTKKTKTDESEFTGTVFKSMLKDSTKALKGLETFVRFAKKLPCAEIYDAVEGYIKISVECSEIFALLEEENNSESEMMLIFQSLEMILLRTASDLSQLSMVGSNIVRKTVSTHMKLLLSSLHSENHRFVRQCLCFLSAVVSQGAEAARDVFSQIHFSKGLISLSRRRDKTGKPDVRMAYIQFVLSFLMSGDNTTIGQILEAKDFLSEILTSGLKEDRLSIVNLILSTLQTRVVQNKTIMKTQKVRFFSPSILGQFASLYKWNGIVDVSVAEKEKDEGEGKRIVRELVHNFLLDLCSSRKHGISFHDPSLGTAGRAGNIVLLQFLVGLKQATEDEMVAELVVSVLKASPDILTRYFKETNFSFSPRNKSTWLENITLLKKIYEAQPEVSKAFQMSEMIPLPRLLSMVLVTSLPSVCNKAFFTQGLNLPNLVVQHTTISLLAFILKRAQKNIEHCLDKTVWESSDIYSPAVMEEFVQLYREALSKILPDMVSVVSNWQSHSKEKEDAVKTIGTGQKQSEEHTRQDDPQLILVKALLLQVMCLYQRVVPHLVSQSKFDFSKLLKGIVTESGMKQEVPPVLQYQILQLALELPASKFSWFRVQDLPDPDPEKGEKSVFYLLLKMFVSSNSNYLKTSTRMLVIKVLWDSGVFEHTWKELELWLDHLALLDPSQQETVIQFLDHVLMRVVCNPLVYTEKAASMVQEAAYLQANLSGQEGDEASIPISHIDDVLDMVDVIVEGSEGDVEEIGPSLTDDIILQTFPFSAIIPAVLEVRNKLPESVVFEYMAAVLCDVLHCQRDPLALCLTLQHYDKKLNTSHASCPPHASVVAFYHYYSQWLPKQTQKTLVSPSHLQGYSNKYFRSKTFGSHCVYLQLPKETAAEVLGSLMTVLNSLILKLLSSETQQPTRPEQQDEADLFLDTNHVPAQNTEQVALTFIRDLEQWFLALELSSFPPHSLNPVRLKQLCGRLTEMTLTLLESSAAALRELDSLELIGTYLTAAQRAVLKELQEKRSKSCPKKESPSVRALLALHDYTDPSSLKEVVSTLLLLPQKYLVAPEKQLSVYGHAVLKLLSDCMRRFSEDHSSCIALSQAHLQGLAALLTSSQCVQLEDFLLQVQTMHSSPPYTHSEVLFRSSLEVIKNLSSSTLPSAQALGVLLLENCSTHVLSFELWCLEASNLTQISSQNSIQKSVLKALKKALLSELWHTVQQEEVGVATGLHVEVVSGLIRLSAVTSDLTPLMNDLPAILQKTDNSISEKLSDSEELCQWRKSLLSAALLWLSAVYKEQKDPQSHHEETMLTRLKSLLVSQYRYRDPNFLGTLTTLVEVIYGTPETPKELLPMATVHMMTTSHSLFLPTMLSTQDDSDSLHLSKGNKCKHYSCLFVVRYVLWGPAAVEHHKARKSLGHSLWQKPSSEQLLSLLTADRMLKTVTHFPQQRYIIPQESRNVFYTQEGKHLSSLYDPCFLLPLFSFILRPECAVDCQKFVSSHALGVTVAALSSYDPKVRAAAYQVLGSFHQHLEGARFREKRQVLYLLDTVKNGIPKQNLRMPNVHVAYITKVAQQILRPEEHMYMVVNKFLLGTQFLDLKRVPDFFKLFYSFDLERKLEREWVLSVLEEGVRDKHCYEICEKQGIYQTLLGFASTPLCDQASQIVNVLRQTARVNKAAYNLTKEHGVLTWILQLIDKRFFDSKLLSSVIELLHALWFTNLGNKESKPEANSTTSERPQTSGKCLPLPIINEFLYHKRSNICHYRLVIEKDGISGRLNLIKKMQNLTTLLFISMRSTYNIIIGLWLLCSEVLRLLQRWAALARDASLLSALQTLVNKHKVKELMGSGREKGQGKCHSAKHAQFRMEKQTETVDGQGEKLEQASLDECKPLLRNILIHWEPKEKEVSSSKPEPFTADKPESSNLDDAAACLILKWALKTLTESPYDNSSTIAVLKWFSSIILPRTSVIDAILMDEGIRMDFLRLYHHTCDHTAQEHGSAVDTLQLFSRVMLRLLEAHSTSLNGIHQMVIRTCLLTNADDESGLKLLSLYIYELWSGARSPDLLLSHARHLCYRTGIRKPKPHVLRMCEDILSAVES</sequence>
<reference evidence="5" key="2">
    <citation type="submission" date="2025-09" db="UniProtKB">
        <authorList>
            <consortium name="Ensembl"/>
        </authorList>
    </citation>
    <scope>IDENTIFICATION</scope>
</reference>
<dbReference type="Pfam" id="PF26140">
    <property type="entry name" value="HEAT_URB1"/>
    <property type="match status" value="1"/>
</dbReference>
<name>A0A671SLL1_9TELE</name>
<feature type="region of interest" description="Disordered" evidence="1">
    <location>
        <begin position="1"/>
        <end position="23"/>
    </location>
</feature>
<gene>
    <name evidence="5" type="primary">urb1</name>
</gene>
<evidence type="ECO:0000259" key="2">
    <source>
        <dbReference type="Pfam" id="PF11707"/>
    </source>
</evidence>
<dbReference type="InterPro" id="IPR059018">
    <property type="entry name" value="HEAT_URB1"/>
</dbReference>
<evidence type="ECO:0000259" key="4">
    <source>
        <dbReference type="Pfam" id="PF26140"/>
    </source>
</evidence>
<evidence type="ECO:0008006" key="7">
    <source>
        <dbReference type="Google" id="ProtNLM"/>
    </source>
</evidence>
<dbReference type="Ensembl" id="ENSSANT00000103318.1">
    <property type="protein sequence ID" value="ENSSANP00000097280.1"/>
    <property type="gene ID" value="ENSSANG00000047698.1"/>
</dbReference>
<feature type="domain" description="URB1 N-terminal" evidence="2">
    <location>
        <begin position="76"/>
        <end position="389"/>
    </location>
</feature>
<dbReference type="Pfam" id="PF16201">
    <property type="entry name" value="NopRA1"/>
    <property type="match status" value="1"/>
</dbReference>
<dbReference type="GO" id="GO:0005730">
    <property type="term" value="C:nucleolus"/>
    <property type="evidence" value="ECO:0007669"/>
    <property type="project" value="TreeGrafter"/>
</dbReference>
<reference evidence="5" key="1">
    <citation type="submission" date="2025-08" db="UniProtKB">
        <authorList>
            <consortium name="Ensembl"/>
        </authorList>
    </citation>
    <scope>IDENTIFICATION</scope>
</reference>
<keyword evidence="6" id="KW-1185">Reference proteome</keyword>
<evidence type="ECO:0000313" key="5">
    <source>
        <dbReference type="Ensembl" id="ENSSANP00000097280.1"/>
    </source>
</evidence>
<evidence type="ECO:0000256" key="1">
    <source>
        <dbReference type="SAM" id="MobiDB-lite"/>
    </source>
</evidence>
<evidence type="ECO:0000259" key="3">
    <source>
        <dbReference type="Pfam" id="PF16201"/>
    </source>
</evidence>
<dbReference type="PANTHER" id="PTHR13500">
    <property type="entry name" value="NUCLEOLAR PRERIBOSOMAL-ASSOCIATED PROTEIN 1"/>
    <property type="match status" value="1"/>
</dbReference>
<dbReference type="GO" id="GO:0000466">
    <property type="term" value="P:maturation of 5.8S rRNA from tricistronic rRNA transcript (SSU-rRNA, 5.8S rRNA, LSU-rRNA)"/>
    <property type="evidence" value="ECO:0007669"/>
    <property type="project" value="TreeGrafter"/>
</dbReference>
<feature type="domain" description="URB1 central HEAT repeat" evidence="4">
    <location>
        <begin position="625"/>
        <end position="718"/>
    </location>
</feature>
<dbReference type="InterPro" id="IPR032436">
    <property type="entry name" value="URB1_C"/>
</dbReference>
<dbReference type="InterPro" id="IPR039844">
    <property type="entry name" value="URB1"/>
</dbReference>
<feature type="domain" description="URB1 C-terminal" evidence="3">
    <location>
        <begin position="1500"/>
        <end position="1687"/>
    </location>
</feature>
<accession>A0A671SLL1</accession>
<dbReference type="Pfam" id="PF11707">
    <property type="entry name" value="Npa1"/>
    <property type="match status" value="1"/>
</dbReference>
<organism evidence="5 6">
    <name type="scientific">Sinocyclocheilus anshuiensis</name>
    <dbReference type="NCBI Taxonomy" id="1608454"/>
    <lineage>
        <taxon>Eukaryota</taxon>
        <taxon>Metazoa</taxon>
        <taxon>Chordata</taxon>
        <taxon>Craniata</taxon>
        <taxon>Vertebrata</taxon>
        <taxon>Euteleostomi</taxon>
        <taxon>Actinopterygii</taxon>
        <taxon>Neopterygii</taxon>
        <taxon>Teleostei</taxon>
        <taxon>Ostariophysi</taxon>
        <taxon>Cypriniformes</taxon>
        <taxon>Cyprinidae</taxon>
        <taxon>Cyprininae</taxon>
        <taxon>Sinocyclocheilus</taxon>
    </lineage>
</organism>
<dbReference type="PANTHER" id="PTHR13500:SF0">
    <property type="entry name" value="NUCLEOLAR PRE-RIBOSOMAL-ASSOCIATED PROTEIN 1"/>
    <property type="match status" value="1"/>
</dbReference>
<evidence type="ECO:0000313" key="6">
    <source>
        <dbReference type="Proteomes" id="UP000472260"/>
    </source>
</evidence>
<proteinExistence type="predicted"/>
<dbReference type="GO" id="GO:0000463">
    <property type="term" value="P:maturation of LSU-rRNA from tricistronic rRNA transcript (SSU-rRNA, 5.8S rRNA, LSU-rRNA)"/>
    <property type="evidence" value="ECO:0007669"/>
    <property type="project" value="TreeGrafter"/>
</dbReference>
<dbReference type="InterPro" id="IPR021714">
    <property type="entry name" value="URB1_N"/>
</dbReference>
<protein>
    <recommendedName>
        <fullName evidence="7">URB1 ribosome biogenesis homolog</fullName>
    </recommendedName>
</protein>